<dbReference type="OrthoDB" id="5632at2759"/>
<dbReference type="GO" id="GO:0005886">
    <property type="term" value="C:plasma membrane"/>
    <property type="evidence" value="ECO:0007669"/>
    <property type="project" value="TreeGrafter"/>
</dbReference>
<dbReference type="AlphaFoldDB" id="A0A0H2S0V8"/>
<dbReference type="GO" id="GO:0005634">
    <property type="term" value="C:nucleus"/>
    <property type="evidence" value="ECO:0007669"/>
    <property type="project" value="TreeGrafter"/>
</dbReference>
<dbReference type="GO" id="GO:0004725">
    <property type="term" value="F:protein tyrosine phosphatase activity"/>
    <property type="evidence" value="ECO:0007669"/>
    <property type="project" value="TreeGrafter"/>
</dbReference>
<evidence type="ECO:0000259" key="5">
    <source>
        <dbReference type="PROSITE" id="PS51181"/>
    </source>
</evidence>
<dbReference type="PANTHER" id="PTHR12305">
    <property type="entry name" value="PHOSPHATASE WITH HOMOLOGY TO TENSIN"/>
    <property type="match status" value="1"/>
</dbReference>
<evidence type="ECO:0000256" key="1">
    <source>
        <dbReference type="ARBA" id="ARBA00013015"/>
    </source>
</evidence>
<keyword evidence="2" id="KW-0378">Hydrolase</keyword>
<evidence type="ECO:0000259" key="4">
    <source>
        <dbReference type="PROSITE" id="PS50056"/>
    </source>
</evidence>
<dbReference type="STRING" id="27342.A0A0H2S0V8"/>
<dbReference type="GO" id="GO:0042995">
    <property type="term" value="C:cell projection"/>
    <property type="evidence" value="ECO:0007669"/>
    <property type="project" value="TreeGrafter"/>
</dbReference>
<feature type="region of interest" description="Disordered" evidence="3">
    <location>
        <begin position="485"/>
        <end position="510"/>
    </location>
</feature>
<keyword evidence="7" id="KW-1185">Reference proteome</keyword>
<dbReference type="GO" id="GO:0016314">
    <property type="term" value="F:phosphatidylinositol-3,4,5-trisphosphate 3-phosphatase activity"/>
    <property type="evidence" value="ECO:0007669"/>
    <property type="project" value="UniProtKB-EC"/>
</dbReference>
<gene>
    <name evidence="6" type="ORF">SCHPADRAFT_867729</name>
</gene>
<dbReference type="EC" id="3.1.3.67" evidence="1"/>
<dbReference type="InParanoid" id="A0A0H2S0V8"/>
<feature type="domain" description="Tyrosine specific protein phosphatases" evidence="4">
    <location>
        <begin position="102"/>
        <end position="145"/>
    </location>
</feature>
<evidence type="ECO:0000256" key="2">
    <source>
        <dbReference type="ARBA" id="ARBA00022801"/>
    </source>
</evidence>
<dbReference type="GO" id="GO:0005829">
    <property type="term" value="C:cytosol"/>
    <property type="evidence" value="ECO:0007669"/>
    <property type="project" value="TreeGrafter"/>
</dbReference>
<evidence type="ECO:0000256" key="3">
    <source>
        <dbReference type="SAM" id="MobiDB-lite"/>
    </source>
</evidence>
<evidence type="ECO:0000313" key="6">
    <source>
        <dbReference type="EMBL" id="KLO17639.1"/>
    </source>
</evidence>
<feature type="domain" description="Phosphatase tensin-type" evidence="5">
    <location>
        <begin position="16"/>
        <end position="297"/>
    </location>
</feature>
<sequence>MANYLRKLVSGKKARFKDESLDVELDLVYVTDHLIVMGYPASGAEGIYRNRRDDAKKFLEHRHGKDFWIFNFCPTSENSYPSSFFEGRVSRYPFPDHHAPPLAILPLAAREIRQWLSGSPERVAVLHCKAGKGRSGTLACAYLLSLDEPPGPPKLKRSMAKKEWAKARADRIMDTIDTEEMPSEGNMTEPNNLGQASPSVYTPPEVDLQDVQIQEKVDISRTPSQKSLDPIFERVGEEIRQVPLSPKRSIKLEDVIALHTSRRMKVSSKDGQKLKQGVSIPSQRRWLYYWSLVLTHVSPPGFWGVIPPSSDTRSPLTSTLPEVKEPASQPKVRLRQITIRMRELTGMKKGLLKVANTLLERSGSSKQPDTPGGGLVWASVARYDDELVGTLERWEQLTREKGDGSTEANHFKMGKRRPGSDMMGEESVQDIFKESKWDRAKMVRSFARVGEISRSKTKEETEAGAVVVHTLRPLSDKKWATIEKSVSDDVPPGPVVDPERALGGTNESAAASPTSSITAIGLVPNNATEDGIVLNAEREVRVKLHVGRVFLGWFWFIPTFHMLCPIPSTTSTKTEPTHFKLTRKEVDFPIGIGSHLVDVDVELEWIGRGEPNATVAELPEESLDPEELEMGDQSVGLSSALAAMQVAAEGGGLEESVNTAEVAAQ</sequence>
<dbReference type="GO" id="GO:0043491">
    <property type="term" value="P:phosphatidylinositol 3-kinase/protein kinase B signal transduction"/>
    <property type="evidence" value="ECO:0007669"/>
    <property type="project" value="TreeGrafter"/>
</dbReference>
<protein>
    <recommendedName>
        <fullName evidence="1">phosphatidylinositol-3,4,5-trisphosphate 3-phosphatase</fullName>
        <ecNumber evidence="1">3.1.3.67</ecNumber>
    </recommendedName>
</protein>
<dbReference type="PROSITE" id="PS51181">
    <property type="entry name" value="PPASE_TENSIN"/>
    <property type="match status" value="1"/>
</dbReference>
<dbReference type="GO" id="GO:0046856">
    <property type="term" value="P:phosphatidylinositol dephosphorylation"/>
    <property type="evidence" value="ECO:0007669"/>
    <property type="project" value="TreeGrafter"/>
</dbReference>
<dbReference type="InterPro" id="IPR029021">
    <property type="entry name" value="Prot-tyrosine_phosphatase-like"/>
</dbReference>
<reference evidence="6 7" key="1">
    <citation type="submission" date="2015-04" db="EMBL/GenBank/DDBJ databases">
        <title>Complete genome sequence of Schizopora paradoxa KUC8140, a cosmopolitan wood degrader in East Asia.</title>
        <authorList>
            <consortium name="DOE Joint Genome Institute"/>
            <person name="Min B."/>
            <person name="Park H."/>
            <person name="Jang Y."/>
            <person name="Kim J.-J."/>
            <person name="Kim K.H."/>
            <person name="Pangilinan J."/>
            <person name="Lipzen A."/>
            <person name="Riley R."/>
            <person name="Grigoriev I.V."/>
            <person name="Spatafora J.W."/>
            <person name="Choi I.-G."/>
        </authorList>
    </citation>
    <scope>NUCLEOTIDE SEQUENCE [LARGE SCALE GENOMIC DNA]</scope>
    <source>
        <strain evidence="6 7">KUC8140</strain>
    </source>
</reference>
<proteinExistence type="predicted"/>
<accession>A0A0H2S0V8</accession>
<feature type="region of interest" description="Disordered" evidence="3">
    <location>
        <begin position="398"/>
        <end position="424"/>
    </location>
</feature>
<dbReference type="EMBL" id="KQ085902">
    <property type="protein sequence ID" value="KLO17639.1"/>
    <property type="molecule type" value="Genomic_DNA"/>
</dbReference>
<dbReference type="Gene3D" id="3.90.190.10">
    <property type="entry name" value="Protein tyrosine phosphatase superfamily"/>
    <property type="match status" value="1"/>
</dbReference>
<dbReference type="InterPro" id="IPR000387">
    <property type="entry name" value="Tyr_Pase_dom"/>
</dbReference>
<dbReference type="PROSITE" id="PS00383">
    <property type="entry name" value="TYR_PHOSPHATASE_1"/>
    <property type="match status" value="1"/>
</dbReference>
<dbReference type="SUPFAM" id="SSF52799">
    <property type="entry name" value="(Phosphotyrosine protein) phosphatases II"/>
    <property type="match status" value="1"/>
</dbReference>
<dbReference type="GO" id="GO:0051896">
    <property type="term" value="P:regulation of phosphatidylinositol 3-kinase/protein kinase B signal transduction"/>
    <property type="evidence" value="ECO:0007669"/>
    <property type="project" value="TreeGrafter"/>
</dbReference>
<name>A0A0H2S0V8_9AGAM</name>
<evidence type="ECO:0000313" key="7">
    <source>
        <dbReference type="Proteomes" id="UP000053477"/>
    </source>
</evidence>
<dbReference type="InterPro" id="IPR029023">
    <property type="entry name" value="Tensin_phosphatase"/>
</dbReference>
<dbReference type="InterPro" id="IPR016130">
    <property type="entry name" value="Tyr_Pase_AS"/>
</dbReference>
<organism evidence="6 7">
    <name type="scientific">Schizopora paradoxa</name>
    <dbReference type="NCBI Taxonomy" id="27342"/>
    <lineage>
        <taxon>Eukaryota</taxon>
        <taxon>Fungi</taxon>
        <taxon>Dikarya</taxon>
        <taxon>Basidiomycota</taxon>
        <taxon>Agaricomycotina</taxon>
        <taxon>Agaricomycetes</taxon>
        <taxon>Hymenochaetales</taxon>
        <taxon>Schizoporaceae</taxon>
        <taxon>Schizopora</taxon>
    </lineage>
</organism>
<dbReference type="PROSITE" id="PS50056">
    <property type="entry name" value="TYR_PHOSPHATASE_2"/>
    <property type="match status" value="1"/>
</dbReference>
<dbReference type="InterPro" id="IPR051281">
    <property type="entry name" value="Dual-spec_lipid-protein_phosph"/>
</dbReference>
<dbReference type="Proteomes" id="UP000053477">
    <property type="component" value="Unassembled WGS sequence"/>
</dbReference>
<dbReference type="GO" id="GO:0048870">
    <property type="term" value="P:cell motility"/>
    <property type="evidence" value="ECO:0007669"/>
    <property type="project" value="TreeGrafter"/>
</dbReference>
<dbReference type="PANTHER" id="PTHR12305:SF81">
    <property type="entry name" value="PHOSPHATIDYLINOSITOL 3,4,5-TRISPHOSPHATE 3-PHOSPHATASE AND DUAL-SPECIFICITY PROTEIN PHOSPHATASE PTEN"/>
    <property type="match status" value="1"/>
</dbReference>